<dbReference type="GO" id="GO:0022857">
    <property type="term" value="F:transmembrane transporter activity"/>
    <property type="evidence" value="ECO:0007669"/>
    <property type="project" value="InterPro"/>
</dbReference>
<comment type="similarity">
    <text evidence="2">Belongs to the major facilitator superfamily.</text>
</comment>
<dbReference type="Proteomes" id="UP000800094">
    <property type="component" value="Unassembled WGS sequence"/>
</dbReference>
<evidence type="ECO:0000256" key="7">
    <source>
        <dbReference type="SAM" id="Phobius"/>
    </source>
</evidence>
<evidence type="ECO:0000256" key="2">
    <source>
        <dbReference type="ARBA" id="ARBA00008335"/>
    </source>
</evidence>
<keyword evidence="10" id="KW-1185">Reference proteome</keyword>
<evidence type="ECO:0000259" key="8">
    <source>
        <dbReference type="PROSITE" id="PS50850"/>
    </source>
</evidence>
<dbReference type="RefSeq" id="XP_033687655.1">
    <property type="nucleotide sequence ID" value="XM_033823439.1"/>
</dbReference>
<evidence type="ECO:0000313" key="9">
    <source>
        <dbReference type="EMBL" id="KAF2252651.1"/>
    </source>
</evidence>
<feature type="transmembrane region" description="Helical" evidence="7">
    <location>
        <begin position="430"/>
        <end position="449"/>
    </location>
</feature>
<feature type="compositionally biased region" description="Basic and acidic residues" evidence="6">
    <location>
        <begin position="49"/>
        <end position="79"/>
    </location>
</feature>
<reference evidence="9" key="1">
    <citation type="journal article" date="2020" name="Stud. Mycol.">
        <title>101 Dothideomycetes genomes: a test case for predicting lifestyles and emergence of pathogens.</title>
        <authorList>
            <person name="Haridas S."/>
            <person name="Albert R."/>
            <person name="Binder M."/>
            <person name="Bloem J."/>
            <person name="Labutti K."/>
            <person name="Salamov A."/>
            <person name="Andreopoulos B."/>
            <person name="Baker S."/>
            <person name="Barry K."/>
            <person name="Bills G."/>
            <person name="Bluhm B."/>
            <person name="Cannon C."/>
            <person name="Castanera R."/>
            <person name="Culley D."/>
            <person name="Daum C."/>
            <person name="Ezra D."/>
            <person name="Gonzalez J."/>
            <person name="Henrissat B."/>
            <person name="Kuo A."/>
            <person name="Liang C."/>
            <person name="Lipzen A."/>
            <person name="Lutzoni F."/>
            <person name="Magnuson J."/>
            <person name="Mondo S."/>
            <person name="Nolan M."/>
            <person name="Ohm R."/>
            <person name="Pangilinan J."/>
            <person name="Park H.-J."/>
            <person name="Ramirez L."/>
            <person name="Alfaro M."/>
            <person name="Sun H."/>
            <person name="Tritt A."/>
            <person name="Yoshinaga Y."/>
            <person name="Zwiers L.-H."/>
            <person name="Turgeon B."/>
            <person name="Goodwin S."/>
            <person name="Spatafora J."/>
            <person name="Crous P."/>
            <person name="Grigoriev I."/>
        </authorList>
    </citation>
    <scope>NUCLEOTIDE SEQUENCE</scope>
    <source>
        <strain evidence="9">CBS 122368</strain>
    </source>
</reference>
<feature type="transmembrane region" description="Helical" evidence="7">
    <location>
        <begin position="161"/>
        <end position="180"/>
    </location>
</feature>
<comment type="subcellular location">
    <subcellularLocation>
        <location evidence="1">Membrane</location>
        <topology evidence="1">Multi-pass membrane protein</topology>
    </subcellularLocation>
</comment>
<dbReference type="PROSITE" id="PS50850">
    <property type="entry name" value="MFS"/>
    <property type="match status" value="1"/>
</dbReference>
<dbReference type="OrthoDB" id="5296287at2759"/>
<dbReference type="InterPro" id="IPR036259">
    <property type="entry name" value="MFS_trans_sf"/>
</dbReference>
<feature type="compositionally biased region" description="Acidic residues" evidence="6">
    <location>
        <begin position="82"/>
        <end position="94"/>
    </location>
</feature>
<dbReference type="Pfam" id="PF07690">
    <property type="entry name" value="MFS_1"/>
    <property type="match status" value="1"/>
</dbReference>
<proteinExistence type="inferred from homology"/>
<dbReference type="GeneID" id="54576769"/>
<accession>A0A6A6IQA5</accession>
<sequence length="557" mass="61474">MGKDSLYQHPTRSEIIELAVAEGHDADIPSNAGSLGHLPSNSPAPPQKHLRDKDDPEKPAPLFMDKDLEKDLEKGERPESVSSEEEEVVEEVSENDPNVVWWDGPDDPQNPMNWPFPKKWGTVILVSAITFLTPLASSMFAPGVPEVMQTFQSTNDMLQGFMVSVYVLGFAFGPMIIAPLSEMYGRLPLYHSCNTMFVVFCIAAAVSSNMGMFIVFRFFMGCFGGAPLVLGGGTIADLISREQRGTAMVVWMMGPTVGPCVGPIIGGFLTAARGWRWNFWFVAILAGAFTMMSMILMNETSAPIILERKAKRLRAETGNLKLRSKLASDLSPRDLFTFSIVRPVRMLTRSAICAAMSVYVAITYAYLYILFTTFTAVFENQYHWHGGMVGLSFLGLGLGSLIGQFVFTRYGNKTANKHLARGDFKPEHRLYIMCGGGFFLPVGLFWYGWSVQAQTHYMVPIVGTGVIGFGLLMTFMPANVYLVDVFTVHAASAMAANTVLRSLCAALIPLSSQKMYAAMGYGWGNSLLGFVALFLVPIPFLFLRYGERIRMRSTVNL</sequence>
<dbReference type="Gene3D" id="1.20.1250.20">
    <property type="entry name" value="MFS general substrate transporter like domains"/>
    <property type="match status" value="1"/>
</dbReference>
<feature type="transmembrane region" description="Helical" evidence="7">
    <location>
        <begin position="187"/>
        <end position="206"/>
    </location>
</feature>
<gene>
    <name evidence="9" type="ORF">BU26DRAFT_421951</name>
</gene>
<dbReference type="PANTHER" id="PTHR23502:SF68">
    <property type="entry name" value="MULTIDRUG TRANSPORTER, PUTATIVE (AFU_ORTHOLOGUE AFUA_3G01120)-RELATED"/>
    <property type="match status" value="1"/>
</dbReference>
<dbReference type="AlphaFoldDB" id="A0A6A6IQA5"/>
<feature type="transmembrane region" description="Helical" evidence="7">
    <location>
        <begin position="120"/>
        <end position="141"/>
    </location>
</feature>
<keyword evidence="3 7" id="KW-0812">Transmembrane</keyword>
<evidence type="ECO:0000256" key="6">
    <source>
        <dbReference type="SAM" id="MobiDB-lite"/>
    </source>
</evidence>
<dbReference type="InterPro" id="IPR011701">
    <property type="entry name" value="MFS"/>
</dbReference>
<feature type="transmembrane region" description="Helical" evidence="7">
    <location>
        <begin position="455"/>
        <end position="473"/>
    </location>
</feature>
<feature type="transmembrane region" description="Helical" evidence="7">
    <location>
        <begin position="212"/>
        <end position="236"/>
    </location>
</feature>
<feature type="transmembrane region" description="Helical" evidence="7">
    <location>
        <begin position="391"/>
        <end position="410"/>
    </location>
</feature>
<dbReference type="EMBL" id="ML987192">
    <property type="protein sequence ID" value="KAF2252651.1"/>
    <property type="molecule type" value="Genomic_DNA"/>
</dbReference>
<feature type="transmembrane region" description="Helical" evidence="7">
    <location>
        <begin position="248"/>
        <end position="271"/>
    </location>
</feature>
<evidence type="ECO:0000256" key="1">
    <source>
        <dbReference type="ARBA" id="ARBA00004141"/>
    </source>
</evidence>
<feature type="region of interest" description="Disordered" evidence="6">
    <location>
        <begin position="18"/>
        <end position="100"/>
    </location>
</feature>
<dbReference type="CDD" id="cd17323">
    <property type="entry name" value="MFS_Tpo1_MDR_like"/>
    <property type="match status" value="1"/>
</dbReference>
<dbReference type="SUPFAM" id="SSF103473">
    <property type="entry name" value="MFS general substrate transporter"/>
    <property type="match status" value="1"/>
</dbReference>
<keyword evidence="4 7" id="KW-1133">Transmembrane helix</keyword>
<feature type="transmembrane region" description="Helical" evidence="7">
    <location>
        <begin position="351"/>
        <end position="371"/>
    </location>
</feature>
<keyword evidence="5 7" id="KW-0472">Membrane</keyword>
<feature type="domain" description="Major facilitator superfamily (MFS) profile" evidence="8">
    <location>
        <begin position="122"/>
        <end position="549"/>
    </location>
</feature>
<evidence type="ECO:0000313" key="10">
    <source>
        <dbReference type="Proteomes" id="UP000800094"/>
    </source>
</evidence>
<protein>
    <submittedName>
        <fullName evidence="9">MFS general substrate transporter</fullName>
    </submittedName>
</protein>
<name>A0A6A6IQA5_9PLEO</name>
<dbReference type="PANTHER" id="PTHR23502">
    <property type="entry name" value="MAJOR FACILITATOR SUPERFAMILY"/>
    <property type="match status" value="1"/>
</dbReference>
<evidence type="ECO:0000256" key="5">
    <source>
        <dbReference type="ARBA" id="ARBA00023136"/>
    </source>
</evidence>
<feature type="transmembrane region" description="Helical" evidence="7">
    <location>
        <begin position="277"/>
        <end position="297"/>
    </location>
</feature>
<feature type="transmembrane region" description="Helical" evidence="7">
    <location>
        <begin position="480"/>
        <end position="500"/>
    </location>
</feature>
<evidence type="ECO:0000256" key="4">
    <source>
        <dbReference type="ARBA" id="ARBA00022989"/>
    </source>
</evidence>
<dbReference type="FunFam" id="1.20.1250.20:FF:000011">
    <property type="entry name" value="MFS multidrug transporter, putative"/>
    <property type="match status" value="1"/>
</dbReference>
<organism evidence="9 10">
    <name type="scientific">Trematosphaeria pertusa</name>
    <dbReference type="NCBI Taxonomy" id="390896"/>
    <lineage>
        <taxon>Eukaryota</taxon>
        <taxon>Fungi</taxon>
        <taxon>Dikarya</taxon>
        <taxon>Ascomycota</taxon>
        <taxon>Pezizomycotina</taxon>
        <taxon>Dothideomycetes</taxon>
        <taxon>Pleosporomycetidae</taxon>
        <taxon>Pleosporales</taxon>
        <taxon>Massarineae</taxon>
        <taxon>Trematosphaeriaceae</taxon>
        <taxon>Trematosphaeria</taxon>
    </lineage>
</organism>
<dbReference type="GO" id="GO:0016020">
    <property type="term" value="C:membrane"/>
    <property type="evidence" value="ECO:0007669"/>
    <property type="project" value="UniProtKB-SubCell"/>
</dbReference>
<evidence type="ECO:0000256" key="3">
    <source>
        <dbReference type="ARBA" id="ARBA00022692"/>
    </source>
</evidence>
<feature type="transmembrane region" description="Helical" evidence="7">
    <location>
        <begin position="520"/>
        <end position="543"/>
    </location>
</feature>
<dbReference type="InterPro" id="IPR020846">
    <property type="entry name" value="MFS_dom"/>
</dbReference>